<dbReference type="AlphaFoldDB" id="A0A1H9J400"/>
<keyword evidence="4" id="KW-1185">Reference proteome</keyword>
<dbReference type="STRING" id="1036181.SAMN05421756_10689"/>
<dbReference type="PANTHER" id="PTHR46553:SF3">
    <property type="entry name" value="ADENINE NUCLEOTIDE ALPHA HYDROLASES-LIKE SUPERFAMILY PROTEIN"/>
    <property type="match status" value="1"/>
</dbReference>
<name>A0A1H9J400_9ACTN</name>
<evidence type="ECO:0000313" key="3">
    <source>
        <dbReference type="EMBL" id="SEQ81751.1"/>
    </source>
</evidence>
<comment type="similarity">
    <text evidence="1">Belongs to the universal stress protein A family.</text>
</comment>
<dbReference type="Pfam" id="PF00582">
    <property type="entry name" value="Usp"/>
    <property type="match status" value="1"/>
</dbReference>
<organism evidence="3 4">
    <name type="scientific">Microlunatus flavus</name>
    <dbReference type="NCBI Taxonomy" id="1036181"/>
    <lineage>
        <taxon>Bacteria</taxon>
        <taxon>Bacillati</taxon>
        <taxon>Actinomycetota</taxon>
        <taxon>Actinomycetes</taxon>
        <taxon>Propionibacteriales</taxon>
        <taxon>Propionibacteriaceae</taxon>
        <taxon>Microlunatus</taxon>
    </lineage>
</organism>
<dbReference type="PANTHER" id="PTHR46553">
    <property type="entry name" value="ADENINE NUCLEOTIDE ALPHA HYDROLASES-LIKE SUPERFAMILY PROTEIN"/>
    <property type="match status" value="1"/>
</dbReference>
<accession>A0A1H9J400</accession>
<gene>
    <name evidence="3" type="ORF">SAMN05421756_10689</name>
</gene>
<dbReference type="Gene3D" id="3.40.50.620">
    <property type="entry name" value="HUPs"/>
    <property type="match status" value="1"/>
</dbReference>
<dbReference type="OrthoDB" id="5143389at2"/>
<dbReference type="SUPFAM" id="SSF52402">
    <property type="entry name" value="Adenine nucleotide alpha hydrolases-like"/>
    <property type="match status" value="1"/>
</dbReference>
<sequence length="162" mass="17280">MEQGTIVVGVDDSRQARAALAWAAAQARSTGCALHGIHVLEWPRANDLYGYSVGADQVLPDAADLESCYRVPSQEVFAEVDPEPGWTLTFAEGHAGHVLVDASRDARMLVLGACEHTGVMRLLNGSTGHYCLNHVECPLVAVPCGSSQRRHPGRGRPLAAGR</sequence>
<reference evidence="4" key="1">
    <citation type="submission" date="2016-10" db="EMBL/GenBank/DDBJ databases">
        <authorList>
            <person name="Varghese N."/>
            <person name="Submissions S."/>
        </authorList>
    </citation>
    <scope>NUCLEOTIDE SEQUENCE [LARGE SCALE GENOMIC DNA]</scope>
    <source>
        <strain evidence="4">CGMCC 4.6856</strain>
    </source>
</reference>
<feature type="domain" description="UspA" evidence="2">
    <location>
        <begin position="5"/>
        <end position="143"/>
    </location>
</feature>
<dbReference type="InterPro" id="IPR014729">
    <property type="entry name" value="Rossmann-like_a/b/a_fold"/>
</dbReference>
<dbReference type="RefSeq" id="WP_091182073.1">
    <property type="nucleotide sequence ID" value="NZ_FOFA01000006.1"/>
</dbReference>
<proteinExistence type="inferred from homology"/>
<dbReference type="Proteomes" id="UP000198504">
    <property type="component" value="Unassembled WGS sequence"/>
</dbReference>
<protein>
    <submittedName>
        <fullName evidence="3">Nucleotide-binding universal stress protein, UspA family</fullName>
    </submittedName>
</protein>
<dbReference type="EMBL" id="FOFA01000006">
    <property type="protein sequence ID" value="SEQ81751.1"/>
    <property type="molecule type" value="Genomic_DNA"/>
</dbReference>
<dbReference type="InterPro" id="IPR006015">
    <property type="entry name" value="Universal_stress_UspA"/>
</dbReference>
<evidence type="ECO:0000256" key="1">
    <source>
        <dbReference type="ARBA" id="ARBA00008791"/>
    </source>
</evidence>
<evidence type="ECO:0000259" key="2">
    <source>
        <dbReference type="Pfam" id="PF00582"/>
    </source>
</evidence>
<dbReference type="PRINTS" id="PR01438">
    <property type="entry name" value="UNVRSLSTRESS"/>
</dbReference>
<dbReference type="InterPro" id="IPR006016">
    <property type="entry name" value="UspA"/>
</dbReference>
<evidence type="ECO:0000313" key="4">
    <source>
        <dbReference type="Proteomes" id="UP000198504"/>
    </source>
</evidence>